<dbReference type="GO" id="GO:0016852">
    <property type="term" value="F:sirohydrochlorin cobaltochelatase activity"/>
    <property type="evidence" value="ECO:0007669"/>
    <property type="project" value="InterPro"/>
</dbReference>
<dbReference type="AlphaFoldDB" id="A0A0E9M147"/>
<keyword evidence="3" id="KW-1185">Reference proteome</keyword>
<comment type="caution">
    <text evidence="2">The sequence shown here is derived from an EMBL/GenBank/DDBJ whole genome shotgun (WGS) entry which is preliminary data.</text>
</comment>
<accession>A0A0E9M147</accession>
<dbReference type="EMBL" id="BAZW01000043">
    <property type="protein sequence ID" value="GAO31278.1"/>
    <property type="molecule type" value="Genomic_DNA"/>
</dbReference>
<keyword evidence="1" id="KW-0732">Signal</keyword>
<feature type="chain" id="PRO_5002428541" evidence="1">
    <location>
        <begin position="28"/>
        <end position="196"/>
    </location>
</feature>
<dbReference type="CDD" id="cd03412">
    <property type="entry name" value="CbiK_N"/>
    <property type="match status" value="1"/>
</dbReference>
<dbReference type="Gene3D" id="3.40.50.1400">
    <property type="match status" value="1"/>
</dbReference>
<evidence type="ECO:0000313" key="3">
    <source>
        <dbReference type="Proteomes" id="UP000032900"/>
    </source>
</evidence>
<dbReference type="SUPFAM" id="SSF53800">
    <property type="entry name" value="Chelatase"/>
    <property type="match status" value="1"/>
</dbReference>
<dbReference type="GO" id="GO:0019251">
    <property type="term" value="P:anaerobic cobalamin biosynthetic process"/>
    <property type="evidence" value="ECO:0007669"/>
    <property type="project" value="InterPro"/>
</dbReference>
<dbReference type="Proteomes" id="UP000032900">
    <property type="component" value="Unassembled WGS sequence"/>
</dbReference>
<sequence length="196" mass="21965">MNTKPSRNHPKALLLTAFGTTIPAAYATYESMGQQFSEAFPDREIRWAFTSAFVRKKWKSRGKDILSPAAALAQLADDGFKEVSIQSLHVIHGYEYHDILKTARGLEGLPKSIEKITVGEPLLSDHNDYQRLCDILHAHAKVFRQPGEALLLMGHGTSHPANIAYAGLQEYLRHTDATIYVATIEPFRPLHRSFPN</sequence>
<reference evidence="2 3" key="1">
    <citation type="journal article" date="2015" name="Microbes Environ.">
        <title>Distribution and evolution of nitrogen fixation genes in the phylum bacteroidetes.</title>
        <authorList>
            <person name="Inoue J."/>
            <person name="Oshima K."/>
            <person name="Suda W."/>
            <person name="Sakamoto M."/>
            <person name="Iino T."/>
            <person name="Noda S."/>
            <person name="Hongoh Y."/>
            <person name="Hattori M."/>
            <person name="Ohkuma M."/>
        </authorList>
    </citation>
    <scope>NUCLEOTIDE SEQUENCE [LARGE SCALE GENOMIC DNA]</scope>
    <source>
        <strain evidence="2">JCM 15548</strain>
    </source>
</reference>
<name>A0A0E9M147_9BACT</name>
<protein>
    <submittedName>
        <fullName evidence="2">Sirohydrochlorin cobaltochelatase CbiK</fullName>
    </submittedName>
</protein>
<feature type="signal peptide" evidence="1">
    <location>
        <begin position="1"/>
        <end position="27"/>
    </location>
</feature>
<organism evidence="2 3">
    <name type="scientific">Geofilum rubicundum JCM 15548</name>
    <dbReference type="NCBI Taxonomy" id="1236989"/>
    <lineage>
        <taxon>Bacteria</taxon>
        <taxon>Pseudomonadati</taxon>
        <taxon>Bacteroidota</taxon>
        <taxon>Bacteroidia</taxon>
        <taxon>Marinilabiliales</taxon>
        <taxon>Marinilabiliaceae</taxon>
        <taxon>Geofilum</taxon>
    </lineage>
</organism>
<dbReference type="Pfam" id="PF06180">
    <property type="entry name" value="CbiK"/>
    <property type="match status" value="1"/>
</dbReference>
<dbReference type="InterPro" id="IPR010388">
    <property type="entry name" value="Anaerobic_Co-chelatase"/>
</dbReference>
<dbReference type="STRING" id="1236989.JCM15548_13627"/>
<evidence type="ECO:0000256" key="1">
    <source>
        <dbReference type="SAM" id="SignalP"/>
    </source>
</evidence>
<evidence type="ECO:0000313" key="2">
    <source>
        <dbReference type="EMBL" id="GAO31278.1"/>
    </source>
</evidence>
<proteinExistence type="predicted"/>
<gene>
    <name evidence="2" type="ORF">JCM15548_13627</name>
</gene>